<evidence type="ECO:0000256" key="1">
    <source>
        <dbReference type="SAM" id="MobiDB-lite"/>
    </source>
</evidence>
<keyword evidence="3" id="KW-1185">Reference proteome</keyword>
<dbReference type="GO" id="GO:0007165">
    <property type="term" value="P:signal transduction"/>
    <property type="evidence" value="ECO:0007669"/>
    <property type="project" value="InterPro"/>
</dbReference>
<gene>
    <name evidence="2" type="ORF">WICPIJ_008279</name>
</gene>
<comment type="caution">
    <text evidence="2">The sequence shown here is derived from an EMBL/GenBank/DDBJ whole genome shotgun (WGS) entry which is preliminary data.</text>
</comment>
<dbReference type="GO" id="GO:0071986">
    <property type="term" value="C:Ragulator complex"/>
    <property type="evidence" value="ECO:0007669"/>
    <property type="project" value="InterPro"/>
</dbReference>
<dbReference type="InterPro" id="IPR020233">
    <property type="entry name" value="Slm4"/>
</dbReference>
<name>A0A9P8TJ15_WICPI</name>
<sequence length="197" mass="21993">MLNARTIQSVLSQSLNPVSTTKHSILATGVTLPNGTMLTSIVNKNKTDNQVNEVMVKVYALNLSKVSDNVNELTKFEVIPETHDYEEDGETEEDSILTSSNTGIQTLQQSTGNYHNPRYSNYNNHSQINSSKTNNGKENSSINESTQGFKLFVQKIPNTAYLIILFTDLMYPEGLVKLKMASLVENLKELEGLQQLY</sequence>
<organism evidence="2 3">
    <name type="scientific">Wickerhamomyces pijperi</name>
    <name type="common">Yeast</name>
    <name type="synonym">Pichia pijperi</name>
    <dbReference type="NCBI Taxonomy" id="599730"/>
    <lineage>
        <taxon>Eukaryota</taxon>
        <taxon>Fungi</taxon>
        <taxon>Dikarya</taxon>
        <taxon>Ascomycota</taxon>
        <taxon>Saccharomycotina</taxon>
        <taxon>Saccharomycetes</taxon>
        <taxon>Phaffomycetales</taxon>
        <taxon>Wickerhamomycetaceae</taxon>
        <taxon>Wickerhamomyces</taxon>
    </lineage>
</organism>
<reference evidence="2" key="1">
    <citation type="journal article" date="2021" name="Open Biol.">
        <title>Shared evolutionary footprints suggest mitochondrial oxidative damage underlies multiple complex I losses in fungi.</title>
        <authorList>
            <person name="Schikora-Tamarit M.A."/>
            <person name="Marcet-Houben M."/>
            <person name="Nosek J."/>
            <person name="Gabaldon T."/>
        </authorList>
    </citation>
    <scope>NUCLEOTIDE SEQUENCE</scope>
    <source>
        <strain evidence="2">CBS2887</strain>
    </source>
</reference>
<accession>A0A9P8TJ15</accession>
<dbReference type="Proteomes" id="UP000774326">
    <property type="component" value="Unassembled WGS sequence"/>
</dbReference>
<dbReference type="AlphaFoldDB" id="A0A9P8TJ15"/>
<reference evidence="2" key="2">
    <citation type="submission" date="2021-01" db="EMBL/GenBank/DDBJ databases">
        <authorList>
            <person name="Schikora-Tamarit M.A."/>
        </authorList>
    </citation>
    <scope>NUCLEOTIDE SEQUENCE</scope>
    <source>
        <strain evidence="2">CBS2887</strain>
    </source>
</reference>
<feature type="region of interest" description="Disordered" evidence="1">
    <location>
        <begin position="107"/>
        <end position="141"/>
    </location>
</feature>
<evidence type="ECO:0000313" key="3">
    <source>
        <dbReference type="Proteomes" id="UP000774326"/>
    </source>
</evidence>
<dbReference type="Gene3D" id="3.30.450.30">
    <property type="entry name" value="Dynein light chain 2a, cytoplasmic"/>
    <property type="match status" value="1"/>
</dbReference>
<evidence type="ECO:0000313" key="2">
    <source>
        <dbReference type="EMBL" id="KAH3680450.1"/>
    </source>
</evidence>
<dbReference type="Pfam" id="PF16818">
    <property type="entry name" value="SLM4"/>
    <property type="match status" value="1"/>
</dbReference>
<dbReference type="EMBL" id="JAEUBG010004734">
    <property type="protein sequence ID" value="KAH3680450.1"/>
    <property type="molecule type" value="Genomic_DNA"/>
</dbReference>
<protein>
    <submittedName>
        <fullName evidence="2">Uncharacterized protein</fullName>
    </submittedName>
</protein>
<proteinExistence type="predicted"/>